<gene>
    <name evidence="2" type="ORF">AURANDRAFT_67288</name>
</gene>
<dbReference type="InParanoid" id="F0YKN4"/>
<protein>
    <submittedName>
        <fullName evidence="2">Uncharacterized protein</fullName>
    </submittedName>
</protein>
<dbReference type="AlphaFoldDB" id="F0YKN4"/>
<sequence length="606" mass="66627">MLQESLPAESVWERCRPGPVSAFHLLLIRTTNEGSLAGPYRCGRTSTARFTPSSHSTTEIFLGSTSRPGVVSENILCGFPPDSRKSDPDGGDILCDSDISSVTGVEKGVVAGDASELCLVDANLLNCLKLRLVIYKENGLSKRQYSQVYRLEKRKGEVDDANIIAGKRVRPQGRAPIVSAAPRTVAPRRVSPKKAAPSPDVPGPDDDAEVLSSTAAGARCKVAGVSDMLLLPPGHQAASLCVRPERVRRHDKIVVGQWVRERVSAFDSNSGQRWSHVNYGALADKATILCYICAVHEHISYLYTPDDGEALKITNENVRRRRVSSICEVKVSKSERRLSTETKNSVPRQPPPASLAEVPWLNPLARDKGNVLQCIQSILRSRGKREKPTDSRDIHMSFSSFEGITRSEYVGTLSAIRVCYPLRESFDAEYMHVYGSCPVEHMQICSWRTKDELERLGNWFGQPNFNMHRRGNRPKLCVPMPVMFDEMNVVHPKYSRTRIVTVAYQRVGPVAQGTAHHFLPGGDCAPPAMPVPTQPSEPVQCGEEEYTDAVLQGEQIEIDSGTYKIIEVGPTCKVTLVAGSGTQSILIPRADAVRRLALFLGLAPPQ</sequence>
<reference evidence="2 3" key="1">
    <citation type="journal article" date="2011" name="Proc. Natl. Acad. Sci. U.S.A.">
        <title>Niche of harmful alga Aureococcus anophagefferens revealed through ecogenomics.</title>
        <authorList>
            <person name="Gobler C.J."/>
            <person name="Berry D.L."/>
            <person name="Dyhrman S.T."/>
            <person name="Wilhelm S.W."/>
            <person name="Salamov A."/>
            <person name="Lobanov A.V."/>
            <person name="Zhang Y."/>
            <person name="Collier J.L."/>
            <person name="Wurch L.L."/>
            <person name="Kustka A.B."/>
            <person name="Dill B.D."/>
            <person name="Shah M."/>
            <person name="VerBerkmoes N.C."/>
            <person name="Kuo A."/>
            <person name="Terry A."/>
            <person name="Pangilinan J."/>
            <person name="Lindquist E.A."/>
            <person name="Lucas S."/>
            <person name="Paulsen I.T."/>
            <person name="Hattenrath-Lehmann T.K."/>
            <person name="Talmage S.C."/>
            <person name="Walker E.A."/>
            <person name="Koch F."/>
            <person name="Burson A.M."/>
            <person name="Marcoval M.A."/>
            <person name="Tang Y.Z."/>
            <person name="Lecleir G.R."/>
            <person name="Coyne K.J."/>
            <person name="Berg G.M."/>
            <person name="Bertrand E.M."/>
            <person name="Saito M.A."/>
            <person name="Gladyshev V.N."/>
            <person name="Grigoriev I.V."/>
        </authorList>
    </citation>
    <scope>NUCLEOTIDE SEQUENCE [LARGE SCALE GENOMIC DNA]</scope>
    <source>
        <strain evidence="3">CCMP 1984</strain>
    </source>
</reference>
<dbReference type="KEGG" id="aaf:AURANDRAFT_67288"/>
<organism evidence="3">
    <name type="scientific">Aureococcus anophagefferens</name>
    <name type="common">Harmful bloom alga</name>
    <dbReference type="NCBI Taxonomy" id="44056"/>
    <lineage>
        <taxon>Eukaryota</taxon>
        <taxon>Sar</taxon>
        <taxon>Stramenopiles</taxon>
        <taxon>Ochrophyta</taxon>
        <taxon>Pelagophyceae</taxon>
        <taxon>Pelagomonadales</taxon>
        <taxon>Pelagomonadaceae</taxon>
        <taxon>Aureococcus</taxon>
    </lineage>
</organism>
<keyword evidence="3" id="KW-1185">Reference proteome</keyword>
<dbReference type="RefSeq" id="XP_009040974.1">
    <property type="nucleotide sequence ID" value="XM_009042726.1"/>
</dbReference>
<evidence type="ECO:0000256" key="1">
    <source>
        <dbReference type="SAM" id="MobiDB-lite"/>
    </source>
</evidence>
<dbReference type="Proteomes" id="UP000002729">
    <property type="component" value="Unassembled WGS sequence"/>
</dbReference>
<accession>F0YKN4</accession>
<evidence type="ECO:0000313" key="2">
    <source>
        <dbReference type="EMBL" id="EGB04264.1"/>
    </source>
</evidence>
<feature type="region of interest" description="Disordered" evidence="1">
    <location>
        <begin position="175"/>
        <end position="208"/>
    </location>
</feature>
<evidence type="ECO:0000313" key="3">
    <source>
        <dbReference type="Proteomes" id="UP000002729"/>
    </source>
</evidence>
<name>F0YKN4_AURAN</name>
<dbReference type="GeneID" id="20226162"/>
<dbReference type="EMBL" id="GL833153">
    <property type="protein sequence ID" value="EGB04264.1"/>
    <property type="molecule type" value="Genomic_DNA"/>
</dbReference>
<proteinExistence type="predicted"/>